<evidence type="ECO:0000313" key="12">
    <source>
        <dbReference type="EMBL" id="TDT61203.1"/>
    </source>
</evidence>
<feature type="transmembrane region" description="Helical" evidence="11">
    <location>
        <begin position="83"/>
        <end position="100"/>
    </location>
</feature>
<feature type="transmembrane region" description="Helical" evidence="11">
    <location>
        <begin position="346"/>
        <end position="366"/>
    </location>
</feature>
<comment type="subcellular location">
    <subcellularLocation>
        <location evidence="1">Membrane</location>
        <topology evidence="1">Multi-pass membrane protein</topology>
    </subcellularLocation>
</comment>
<dbReference type="EMBL" id="SOAZ01000008">
    <property type="protein sequence ID" value="TDT61203.1"/>
    <property type="molecule type" value="Genomic_DNA"/>
</dbReference>
<dbReference type="OrthoDB" id="9812661at2"/>
<reference evidence="12 13" key="1">
    <citation type="submission" date="2019-03" db="EMBL/GenBank/DDBJ databases">
        <title>Genomic Encyclopedia of Type Strains, Phase IV (KMG-IV): sequencing the most valuable type-strain genomes for metagenomic binning, comparative biology and taxonomic classification.</title>
        <authorList>
            <person name="Goeker M."/>
        </authorList>
    </citation>
    <scope>NUCLEOTIDE SEQUENCE [LARGE SCALE GENOMIC DNA]</scope>
    <source>
        <strain evidence="12 13">DSM 24455</strain>
    </source>
</reference>
<dbReference type="InterPro" id="IPR011923">
    <property type="entry name" value="RodA/MrdB"/>
</dbReference>
<keyword evidence="6" id="KW-0133">Cell shape</keyword>
<feature type="transmembrane region" description="Helical" evidence="11">
    <location>
        <begin position="12"/>
        <end position="32"/>
    </location>
</feature>
<dbReference type="GO" id="GO:0009252">
    <property type="term" value="P:peptidoglycan biosynthetic process"/>
    <property type="evidence" value="ECO:0007669"/>
    <property type="project" value="UniProtKB-KW"/>
</dbReference>
<dbReference type="GO" id="GO:0015648">
    <property type="term" value="F:lipid-linked peptidoglycan transporter activity"/>
    <property type="evidence" value="ECO:0007669"/>
    <property type="project" value="TreeGrafter"/>
</dbReference>
<dbReference type="GO" id="GO:0005886">
    <property type="term" value="C:plasma membrane"/>
    <property type="evidence" value="ECO:0007669"/>
    <property type="project" value="TreeGrafter"/>
</dbReference>
<dbReference type="PROSITE" id="PS00428">
    <property type="entry name" value="FTSW_RODA_SPOVE"/>
    <property type="match status" value="1"/>
</dbReference>
<dbReference type="InterPro" id="IPR018365">
    <property type="entry name" value="Cell_cycle_FtsW-rel_CS"/>
</dbReference>
<evidence type="ECO:0000313" key="13">
    <source>
        <dbReference type="Proteomes" id="UP000295325"/>
    </source>
</evidence>
<evidence type="ECO:0000256" key="11">
    <source>
        <dbReference type="SAM" id="Phobius"/>
    </source>
</evidence>
<dbReference type="GO" id="GO:0071555">
    <property type="term" value="P:cell wall organization"/>
    <property type="evidence" value="ECO:0007669"/>
    <property type="project" value="UniProtKB-KW"/>
</dbReference>
<evidence type="ECO:0000256" key="5">
    <source>
        <dbReference type="ARBA" id="ARBA00022692"/>
    </source>
</evidence>
<feature type="transmembrane region" description="Helical" evidence="11">
    <location>
        <begin position="189"/>
        <end position="207"/>
    </location>
</feature>
<feature type="transmembrane region" description="Helical" evidence="11">
    <location>
        <begin position="166"/>
        <end position="182"/>
    </location>
</feature>
<accession>A0A4R7KRG4</accession>
<evidence type="ECO:0000256" key="8">
    <source>
        <dbReference type="ARBA" id="ARBA00022989"/>
    </source>
</evidence>
<evidence type="ECO:0000256" key="3">
    <source>
        <dbReference type="ARBA" id="ARBA00022676"/>
    </source>
</evidence>
<organism evidence="12 13">
    <name type="scientific">Fonticella tunisiensis</name>
    <dbReference type="NCBI Taxonomy" id="1096341"/>
    <lineage>
        <taxon>Bacteria</taxon>
        <taxon>Bacillati</taxon>
        <taxon>Bacillota</taxon>
        <taxon>Clostridia</taxon>
        <taxon>Eubacteriales</taxon>
        <taxon>Clostridiaceae</taxon>
        <taxon>Fonticella</taxon>
    </lineage>
</organism>
<name>A0A4R7KRG4_9CLOT</name>
<dbReference type="GO" id="GO:0016757">
    <property type="term" value="F:glycosyltransferase activity"/>
    <property type="evidence" value="ECO:0007669"/>
    <property type="project" value="UniProtKB-KW"/>
</dbReference>
<keyword evidence="3" id="KW-0328">Glycosyltransferase</keyword>
<feature type="transmembrane region" description="Helical" evidence="11">
    <location>
        <begin position="309"/>
        <end position="326"/>
    </location>
</feature>
<evidence type="ECO:0000256" key="6">
    <source>
        <dbReference type="ARBA" id="ARBA00022960"/>
    </source>
</evidence>
<sequence>MKMNRKLFKYLDYSILFSVIAIAILGTISIGFATNAISFQPPYINLSASRTFITQIIWFIIASAAGFYILIIDYNVIGGYYKILYVGINILLLLVLLVGSERNGAKAWLGVGSLGIQPSEFAKIITIITLAKIMEDMENINTPKNLGKIALYALIPIGLIQLQPDTGTNLIFAMTILGMLFVAGLDLKFIYGGLIAAISGVLVLWNFDILEPYQKNRILVFFKPELDRLGSGYNAMLAKMAVGSGKFFSLFSSSDALSGGKFIPEAHTDFIFTVFAERWGFLGSVILLALYFNIIFKGIKIARTSKDKFGTYVVFGVLSMFTFQILQNIGMDIGLMPITGIPLPFMSYGGSSLLTSVVSISLILNVGMRRQKINF</sequence>
<dbReference type="NCBIfam" id="TIGR02210">
    <property type="entry name" value="rodA_shape"/>
    <property type="match status" value="1"/>
</dbReference>
<dbReference type="PANTHER" id="PTHR30474:SF1">
    <property type="entry name" value="PEPTIDOGLYCAN GLYCOSYLTRANSFERASE MRDB"/>
    <property type="match status" value="1"/>
</dbReference>
<comment type="caution">
    <text evidence="12">The sequence shown here is derived from an EMBL/GenBank/DDBJ whole genome shotgun (WGS) entry which is preliminary data.</text>
</comment>
<keyword evidence="9 11" id="KW-0472">Membrane</keyword>
<evidence type="ECO:0000256" key="2">
    <source>
        <dbReference type="ARBA" id="ARBA00022475"/>
    </source>
</evidence>
<keyword evidence="4" id="KW-0808">Transferase</keyword>
<dbReference type="RefSeq" id="WP_133627944.1">
    <property type="nucleotide sequence ID" value="NZ_SOAZ01000008.1"/>
</dbReference>
<evidence type="ECO:0000256" key="7">
    <source>
        <dbReference type="ARBA" id="ARBA00022984"/>
    </source>
</evidence>
<keyword evidence="7" id="KW-0573">Peptidoglycan synthesis</keyword>
<protein>
    <submittedName>
        <fullName evidence="12">Rod shape determining protein RodA</fullName>
    </submittedName>
</protein>
<gene>
    <name evidence="12" type="ORF">EDD71_108105</name>
</gene>
<dbReference type="GO" id="GO:0032153">
    <property type="term" value="C:cell division site"/>
    <property type="evidence" value="ECO:0007669"/>
    <property type="project" value="TreeGrafter"/>
</dbReference>
<keyword evidence="13" id="KW-1185">Reference proteome</keyword>
<keyword evidence="2" id="KW-1003">Cell membrane</keyword>
<keyword evidence="5 11" id="KW-0812">Transmembrane</keyword>
<dbReference type="GO" id="GO:0008360">
    <property type="term" value="P:regulation of cell shape"/>
    <property type="evidence" value="ECO:0007669"/>
    <property type="project" value="UniProtKB-KW"/>
</dbReference>
<keyword evidence="10" id="KW-0961">Cell wall biogenesis/degradation</keyword>
<feature type="transmembrane region" description="Helical" evidence="11">
    <location>
        <begin position="52"/>
        <end position="71"/>
    </location>
</feature>
<dbReference type="Proteomes" id="UP000295325">
    <property type="component" value="Unassembled WGS sequence"/>
</dbReference>
<keyword evidence="8 11" id="KW-1133">Transmembrane helix</keyword>
<dbReference type="AlphaFoldDB" id="A0A4R7KRG4"/>
<dbReference type="PANTHER" id="PTHR30474">
    <property type="entry name" value="CELL CYCLE PROTEIN"/>
    <property type="match status" value="1"/>
</dbReference>
<dbReference type="Pfam" id="PF01098">
    <property type="entry name" value="FTSW_RODA_SPOVE"/>
    <property type="match status" value="1"/>
</dbReference>
<evidence type="ECO:0000256" key="1">
    <source>
        <dbReference type="ARBA" id="ARBA00004141"/>
    </source>
</evidence>
<evidence type="ECO:0000256" key="10">
    <source>
        <dbReference type="ARBA" id="ARBA00023316"/>
    </source>
</evidence>
<evidence type="ECO:0000256" key="4">
    <source>
        <dbReference type="ARBA" id="ARBA00022679"/>
    </source>
</evidence>
<dbReference type="GO" id="GO:0051301">
    <property type="term" value="P:cell division"/>
    <property type="evidence" value="ECO:0007669"/>
    <property type="project" value="InterPro"/>
</dbReference>
<feature type="transmembrane region" description="Helical" evidence="11">
    <location>
        <begin position="279"/>
        <end position="297"/>
    </location>
</feature>
<dbReference type="InterPro" id="IPR001182">
    <property type="entry name" value="FtsW/RodA"/>
</dbReference>
<proteinExistence type="predicted"/>
<evidence type="ECO:0000256" key="9">
    <source>
        <dbReference type="ARBA" id="ARBA00023136"/>
    </source>
</evidence>